<protein>
    <recommendedName>
        <fullName evidence="2">MYM-type domain-containing protein</fullName>
    </recommendedName>
</protein>
<dbReference type="EMBL" id="MN739436">
    <property type="protein sequence ID" value="QHT04704.1"/>
    <property type="molecule type" value="Genomic_DNA"/>
</dbReference>
<evidence type="ECO:0000313" key="1">
    <source>
        <dbReference type="EMBL" id="QHT04704.1"/>
    </source>
</evidence>
<evidence type="ECO:0008006" key="2">
    <source>
        <dbReference type="Google" id="ProtNLM"/>
    </source>
</evidence>
<name>A0A6C0CM15_9ZZZZ</name>
<dbReference type="AlphaFoldDB" id="A0A6C0CM15"/>
<reference evidence="1" key="1">
    <citation type="journal article" date="2020" name="Nature">
        <title>Giant virus diversity and host interactions through global metagenomics.</title>
        <authorList>
            <person name="Schulz F."/>
            <person name="Roux S."/>
            <person name="Paez-Espino D."/>
            <person name="Jungbluth S."/>
            <person name="Walsh D.A."/>
            <person name="Denef V.J."/>
            <person name="McMahon K.D."/>
            <person name="Konstantinidis K.T."/>
            <person name="Eloe-Fadrosh E.A."/>
            <person name="Kyrpides N.C."/>
            <person name="Woyke T."/>
        </authorList>
    </citation>
    <scope>NUCLEOTIDE SEQUENCE</scope>
    <source>
        <strain evidence="1">GVMAG-M-3300021343-4</strain>
    </source>
</reference>
<proteinExistence type="predicted"/>
<accession>A0A6C0CM15</accession>
<organism evidence="1">
    <name type="scientific">viral metagenome</name>
    <dbReference type="NCBI Taxonomy" id="1070528"/>
    <lineage>
        <taxon>unclassified sequences</taxon>
        <taxon>metagenomes</taxon>
        <taxon>organismal metagenomes</taxon>
    </lineage>
</organism>
<sequence>MKSKIKLDDDEDECVNVSISSNTNKQHLYTDLLTKDNKQHCKIRIPLFTDFCTINTDKEMPSKSDYACLWCGLKFDNSPFFLPTAYNNRKDLFHITGNFCMPACVIAYNQNCPDSISNKRSGIISMYHKRLFGKYIPIKPALNRQFLKYYGGYMEIEEYRKTFLDTDTEYRYTGINVLYLFPIVEEIQTIDYIKLNNKNYTEYNENNEKITLKEFNKQMKTHASKTKKKLSKMEAFLVSG</sequence>